<accession>A0A699L6M9</accession>
<dbReference type="AlphaFoldDB" id="A0A699L6M9"/>
<reference evidence="1" key="1">
    <citation type="journal article" date="2019" name="Sci. Rep.">
        <title>Draft genome of Tanacetum cinerariifolium, the natural source of mosquito coil.</title>
        <authorList>
            <person name="Yamashiro T."/>
            <person name="Shiraishi A."/>
            <person name="Satake H."/>
            <person name="Nakayama K."/>
        </authorList>
    </citation>
    <scope>NUCLEOTIDE SEQUENCE</scope>
</reference>
<dbReference type="EMBL" id="BKCJ010590392">
    <property type="protein sequence ID" value="GFB27301.1"/>
    <property type="molecule type" value="Genomic_DNA"/>
</dbReference>
<gene>
    <name evidence="1" type="ORF">Tci_699272</name>
</gene>
<comment type="caution">
    <text evidence="1">The sequence shown here is derived from an EMBL/GenBank/DDBJ whole genome shotgun (WGS) entry which is preliminary data.</text>
</comment>
<proteinExistence type="predicted"/>
<protein>
    <submittedName>
        <fullName evidence="1">Uncharacterized protein</fullName>
    </submittedName>
</protein>
<name>A0A699L6M9_TANCI</name>
<organism evidence="1">
    <name type="scientific">Tanacetum cinerariifolium</name>
    <name type="common">Dalmatian daisy</name>
    <name type="synonym">Chrysanthemum cinerariifolium</name>
    <dbReference type="NCBI Taxonomy" id="118510"/>
    <lineage>
        <taxon>Eukaryota</taxon>
        <taxon>Viridiplantae</taxon>
        <taxon>Streptophyta</taxon>
        <taxon>Embryophyta</taxon>
        <taxon>Tracheophyta</taxon>
        <taxon>Spermatophyta</taxon>
        <taxon>Magnoliopsida</taxon>
        <taxon>eudicotyledons</taxon>
        <taxon>Gunneridae</taxon>
        <taxon>Pentapetalae</taxon>
        <taxon>asterids</taxon>
        <taxon>campanulids</taxon>
        <taxon>Asterales</taxon>
        <taxon>Asteraceae</taxon>
        <taxon>Asteroideae</taxon>
        <taxon>Anthemideae</taxon>
        <taxon>Anthemidinae</taxon>
        <taxon>Tanacetum</taxon>
    </lineage>
</organism>
<evidence type="ECO:0000313" key="1">
    <source>
        <dbReference type="EMBL" id="GFB27301.1"/>
    </source>
</evidence>
<sequence>MDVPFLLDHAFDFFAVEPVPGLAEAPDNQNGWIEWDVSLGGEMDEPMKNPGFDEEEELNEFMDDEVEEWLMALVTPSRATVIVPRTYEVGGPSTATPMGHPLTTMELELLRNLRGDPSSSNYFGRAGTDLADLIAWSLVSEPAVAD</sequence>